<dbReference type="InterPro" id="IPR003599">
    <property type="entry name" value="Ig_sub"/>
</dbReference>
<gene>
    <name evidence="5" type="ORF">KC01_LOCUS7136</name>
</gene>
<keyword evidence="2" id="KW-0812">Transmembrane</keyword>
<feature type="transmembrane region" description="Helical" evidence="2">
    <location>
        <begin position="312"/>
        <end position="333"/>
    </location>
</feature>
<keyword evidence="2" id="KW-0472">Membrane</keyword>
<dbReference type="SMART" id="SM00409">
    <property type="entry name" value="IG"/>
    <property type="match status" value="1"/>
</dbReference>
<keyword evidence="6" id="KW-1185">Reference proteome</keyword>
<keyword evidence="3" id="KW-0732">Signal</keyword>
<accession>A0AAV2JDB4</accession>
<evidence type="ECO:0000259" key="4">
    <source>
        <dbReference type="PROSITE" id="PS50835"/>
    </source>
</evidence>
<dbReference type="SMART" id="SM00407">
    <property type="entry name" value="IGc1"/>
    <property type="match status" value="1"/>
</dbReference>
<feature type="domain" description="Ig-like" evidence="4">
    <location>
        <begin position="17"/>
        <end position="124"/>
    </location>
</feature>
<dbReference type="Pfam" id="PF07686">
    <property type="entry name" value="V-set"/>
    <property type="match status" value="1"/>
</dbReference>
<evidence type="ECO:0000256" key="1">
    <source>
        <dbReference type="ARBA" id="ARBA00023319"/>
    </source>
</evidence>
<dbReference type="InterPro" id="IPR003597">
    <property type="entry name" value="Ig_C1-set"/>
</dbReference>
<dbReference type="InterPro" id="IPR036179">
    <property type="entry name" value="Ig-like_dom_sf"/>
</dbReference>
<dbReference type="PANTHER" id="PTHR23411">
    <property type="entry name" value="TAPASIN"/>
    <property type="match status" value="1"/>
</dbReference>
<feature type="chain" id="PRO_5044010646" description="Ig-like domain-containing protein" evidence="3">
    <location>
        <begin position="18"/>
        <end position="343"/>
    </location>
</feature>
<keyword evidence="2" id="KW-1133">Transmembrane helix</keyword>
<dbReference type="Gene3D" id="2.60.40.10">
    <property type="entry name" value="Immunoglobulins"/>
    <property type="match status" value="2"/>
</dbReference>
<dbReference type="InterPro" id="IPR013106">
    <property type="entry name" value="Ig_V-set"/>
</dbReference>
<dbReference type="PROSITE" id="PS50835">
    <property type="entry name" value="IG_LIKE"/>
    <property type="match status" value="2"/>
</dbReference>
<dbReference type="SUPFAM" id="SSF48726">
    <property type="entry name" value="Immunoglobulin"/>
    <property type="match status" value="2"/>
</dbReference>
<evidence type="ECO:0000313" key="6">
    <source>
        <dbReference type="Proteomes" id="UP001497482"/>
    </source>
</evidence>
<dbReference type="AlphaFoldDB" id="A0AAV2JDB4"/>
<dbReference type="InterPro" id="IPR007110">
    <property type="entry name" value="Ig-like_dom"/>
</dbReference>
<evidence type="ECO:0000256" key="2">
    <source>
        <dbReference type="SAM" id="Phobius"/>
    </source>
</evidence>
<dbReference type="Proteomes" id="UP001497482">
    <property type="component" value="Chromosome 12"/>
</dbReference>
<proteinExistence type="predicted"/>
<organism evidence="5 6">
    <name type="scientific">Knipowitschia caucasica</name>
    <name type="common">Caucasian dwarf goby</name>
    <name type="synonym">Pomatoschistus caucasicus</name>
    <dbReference type="NCBI Taxonomy" id="637954"/>
    <lineage>
        <taxon>Eukaryota</taxon>
        <taxon>Metazoa</taxon>
        <taxon>Chordata</taxon>
        <taxon>Craniata</taxon>
        <taxon>Vertebrata</taxon>
        <taxon>Euteleostomi</taxon>
        <taxon>Actinopterygii</taxon>
        <taxon>Neopterygii</taxon>
        <taxon>Teleostei</taxon>
        <taxon>Neoteleostei</taxon>
        <taxon>Acanthomorphata</taxon>
        <taxon>Gobiaria</taxon>
        <taxon>Gobiiformes</taxon>
        <taxon>Gobioidei</taxon>
        <taxon>Gobiidae</taxon>
        <taxon>Gobiinae</taxon>
        <taxon>Knipowitschia</taxon>
    </lineage>
</organism>
<dbReference type="InterPro" id="IPR050380">
    <property type="entry name" value="Immune_Resp_Modulators"/>
</dbReference>
<dbReference type="SMART" id="SM00406">
    <property type="entry name" value="IGv"/>
    <property type="match status" value="1"/>
</dbReference>
<keyword evidence="1" id="KW-0393">Immunoglobulin domain</keyword>
<feature type="signal peptide" evidence="3">
    <location>
        <begin position="1"/>
        <end position="17"/>
    </location>
</feature>
<reference evidence="5 6" key="1">
    <citation type="submission" date="2024-04" db="EMBL/GenBank/DDBJ databases">
        <authorList>
            <person name="Waldvogel A.-M."/>
            <person name="Schoenle A."/>
        </authorList>
    </citation>
    <scope>NUCLEOTIDE SEQUENCE [LARGE SCALE GENOMIC DNA]</scope>
</reference>
<evidence type="ECO:0000256" key="3">
    <source>
        <dbReference type="SAM" id="SignalP"/>
    </source>
</evidence>
<dbReference type="Pfam" id="PF07654">
    <property type="entry name" value="C1-set"/>
    <property type="match status" value="1"/>
</dbReference>
<feature type="domain" description="Ig-like" evidence="4">
    <location>
        <begin position="174"/>
        <end position="278"/>
    </location>
</feature>
<dbReference type="InterPro" id="IPR013783">
    <property type="entry name" value="Ig-like_fold"/>
</dbReference>
<dbReference type="EMBL" id="OZ035834">
    <property type="protein sequence ID" value="CAL1575593.1"/>
    <property type="molecule type" value="Genomic_DNA"/>
</dbReference>
<sequence>MLFFCLSLSLLFQSGLPIRVIQPVRHILADMGSSIRMDCSLEQYSMNNFWMYWFGQRNNGAEIKKICSETEKTERFKCFLDGANNNFSVEIKALIPDDTGSYYCTASHSNAFYHSALHRGAGITVSAPMWLEPEPEPVLETTQDLVGVTVWPLLGESIGTRLTVLEKDQEITPPTVEVFAPSEKERPQRRDGPKAKTLVCVARDFYPDHVTVSWQVNKDSRVHGVSTDTEPQRQGKKYTISSRLRVTVEEWTQPDNIFTCIVSFFNGRENKDYEDNIRGIKEQEDNIQVIKEQEDSSWTREEYLKMTQHAKLSYTLLIAKGVVYGLFVAFLIWRVQALNGKQT</sequence>
<name>A0AAV2JDB4_KNICA</name>
<evidence type="ECO:0000313" key="5">
    <source>
        <dbReference type="EMBL" id="CAL1575593.1"/>
    </source>
</evidence>
<protein>
    <recommendedName>
        <fullName evidence="4">Ig-like domain-containing protein</fullName>
    </recommendedName>
</protein>